<dbReference type="EMBL" id="LIAE01005988">
    <property type="protein sequence ID" value="PAV92813.1"/>
    <property type="molecule type" value="Genomic_DNA"/>
</dbReference>
<evidence type="ECO:0000313" key="2">
    <source>
        <dbReference type="Proteomes" id="UP000218231"/>
    </source>
</evidence>
<organism evidence="1 2">
    <name type="scientific">Diploscapter pachys</name>
    <dbReference type="NCBI Taxonomy" id="2018661"/>
    <lineage>
        <taxon>Eukaryota</taxon>
        <taxon>Metazoa</taxon>
        <taxon>Ecdysozoa</taxon>
        <taxon>Nematoda</taxon>
        <taxon>Chromadorea</taxon>
        <taxon>Rhabditida</taxon>
        <taxon>Rhabditina</taxon>
        <taxon>Rhabditomorpha</taxon>
        <taxon>Rhabditoidea</taxon>
        <taxon>Rhabditidae</taxon>
        <taxon>Diploscapter</taxon>
    </lineage>
</organism>
<comment type="caution">
    <text evidence="1">The sequence shown here is derived from an EMBL/GenBank/DDBJ whole genome shotgun (WGS) entry which is preliminary data.</text>
</comment>
<accession>A0A2A2M327</accession>
<gene>
    <name evidence="1" type="ORF">WR25_00108</name>
</gene>
<dbReference type="Proteomes" id="UP000218231">
    <property type="component" value="Unassembled WGS sequence"/>
</dbReference>
<evidence type="ECO:0000313" key="1">
    <source>
        <dbReference type="EMBL" id="PAV92813.1"/>
    </source>
</evidence>
<name>A0A2A2M327_9BILA</name>
<proteinExistence type="predicted"/>
<protein>
    <submittedName>
        <fullName evidence="1">Uncharacterized protein</fullName>
    </submittedName>
</protein>
<dbReference type="AlphaFoldDB" id="A0A2A2M327"/>
<keyword evidence="2" id="KW-1185">Reference proteome</keyword>
<sequence length="130" mass="14103">MAALNEAVWRNTNWDFWVGFKLIGVPGSLASSISGLSWFGVDVTFSAPDESLITQAQPEPNWPAPLVLNAPDGWVEPFGPMIFQKKSWFQKPPPLLRISGGSDEIMPRISSIVLPSSFGSAATPSFSLLV</sequence>
<reference evidence="1 2" key="1">
    <citation type="journal article" date="2017" name="Curr. Biol.">
        <title>Genome architecture and evolution of a unichromosomal asexual nematode.</title>
        <authorList>
            <person name="Fradin H."/>
            <person name="Zegar C."/>
            <person name="Gutwein M."/>
            <person name="Lucas J."/>
            <person name="Kovtun M."/>
            <person name="Corcoran D."/>
            <person name="Baugh L.R."/>
            <person name="Kiontke K."/>
            <person name="Gunsalus K."/>
            <person name="Fitch D.H."/>
            <person name="Piano F."/>
        </authorList>
    </citation>
    <scope>NUCLEOTIDE SEQUENCE [LARGE SCALE GENOMIC DNA]</scope>
    <source>
        <strain evidence="1">PF1309</strain>
    </source>
</reference>